<feature type="chain" id="PRO_5026648175" evidence="1">
    <location>
        <begin position="19"/>
        <end position="249"/>
    </location>
</feature>
<dbReference type="AlphaFoldDB" id="A0A6M4ILK8"/>
<feature type="domain" description="Ice-binding protein C-terminal" evidence="2">
    <location>
        <begin position="221"/>
        <end position="244"/>
    </location>
</feature>
<feature type="signal peptide" evidence="1">
    <location>
        <begin position="1"/>
        <end position="18"/>
    </location>
</feature>
<dbReference type="InterPro" id="IPR013424">
    <property type="entry name" value="Ice-binding_C"/>
</dbReference>
<evidence type="ECO:0000313" key="4">
    <source>
        <dbReference type="Proteomes" id="UP000500938"/>
    </source>
</evidence>
<evidence type="ECO:0000259" key="2">
    <source>
        <dbReference type="Pfam" id="PF07589"/>
    </source>
</evidence>
<dbReference type="Pfam" id="PF07589">
    <property type="entry name" value="PEP-CTERM"/>
    <property type="match status" value="1"/>
</dbReference>
<dbReference type="EMBL" id="CP053085">
    <property type="protein sequence ID" value="QJR34935.1"/>
    <property type="molecule type" value="Genomic_DNA"/>
</dbReference>
<accession>A0A6M4ILK8</accession>
<organism evidence="3 4">
    <name type="scientific">Gemmatimonas groenlandica</name>
    <dbReference type="NCBI Taxonomy" id="2732249"/>
    <lineage>
        <taxon>Bacteria</taxon>
        <taxon>Pseudomonadati</taxon>
        <taxon>Gemmatimonadota</taxon>
        <taxon>Gemmatimonadia</taxon>
        <taxon>Gemmatimonadales</taxon>
        <taxon>Gemmatimonadaceae</taxon>
        <taxon>Gemmatimonas</taxon>
    </lineage>
</organism>
<gene>
    <name evidence="3" type="ORF">HKW67_05105</name>
</gene>
<evidence type="ECO:0000256" key="1">
    <source>
        <dbReference type="SAM" id="SignalP"/>
    </source>
</evidence>
<keyword evidence="1" id="KW-0732">Signal</keyword>
<dbReference type="NCBIfam" id="TIGR02595">
    <property type="entry name" value="PEP_CTERM"/>
    <property type="match status" value="1"/>
</dbReference>
<reference evidence="3 4" key="1">
    <citation type="submission" date="2020-05" db="EMBL/GenBank/DDBJ databases">
        <title>Complete genome sequence of Gemmatimonas greenlandica TET16.</title>
        <authorList>
            <person name="Zeng Y."/>
        </authorList>
    </citation>
    <scope>NUCLEOTIDE SEQUENCE [LARGE SCALE GENOMIC DNA]</scope>
    <source>
        <strain evidence="3 4">TET16</strain>
    </source>
</reference>
<dbReference type="Proteomes" id="UP000500938">
    <property type="component" value="Chromosome"/>
</dbReference>
<evidence type="ECO:0000313" key="3">
    <source>
        <dbReference type="EMBL" id="QJR34935.1"/>
    </source>
</evidence>
<proteinExistence type="predicted"/>
<name>A0A6M4ILK8_9BACT</name>
<dbReference type="KEGG" id="ggr:HKW67_05105"/>
<sequence length="249" mass="26074">MAVGAAIALASVTAPAQAQITAVNGINACFSGQTAGSVAGCNSNSTSWTIPNDKFMFDRAPDILGQGGNQKAISFIGNNSNVFSLGWFRLDNGSDATTSANQTAKLTFDLYLNNSAAVGVSYNALTVNWLYQGNLDERYKFTGAGWSNAFTVGTEQFEFAVVGYDWPHPGSSSEYCSSYDAVPTAASANGNTGSYKDATSGAIGGKLCGQFRKVSSPNIQTVPEPSTYALMGAGLLGIFGFARRRNRNA</sequence>
<protein>
    <submittedName>
        <fullName evidence="3">PEP-CTERM sorting domain-containing protein</fullName>
    </submittedName>
</protein>
<keyword evidence="4" id="KW-1185">Reference proteome</keyword>